<protein>
    <submittedName>
        <fullName evidence="1">Uncharacterized protein</fullName>
    </submittedName>
</protein>
<evidence type="ECO:0000313" key="2">
    <source>
        <dbReference type="Proteomes" id="UP001329430"/>
    </source>
</evidence>
<dbReference type="EMBL" id="JAVRBK010000006">
    <property type="protein sequence ID" value="KAK5642015.1"/>
    <property type="molecule type" value="Genomic_DNA"/>
</dbReference>
<comment type="caution">
    <text evidence="1">The sequence shown here is derived from an EMBL/GenBank/DDBJ whole genome shotgun (WGS) entry which is preliminary data.</text>
</comment>
<dbReference type="AlphaFoldDB" id="A0AAN7V4T9"/>
<proteinExistence type="predicted"/>
<accession>A0AAN7V4T9</accession>
<sequence length="145" mass="17590">MQLEKLYVFDAVVTWHIEHKKKIRRDTFENVSIEIEKHFRDDRFIYYKKRGPKQNPSGRLYKYYNYTKRLKKSGLLGEINNNKDADTTVLINEDLEEVADEETENVKSWLQINSSPWSDVQLNWRKTFKKRRNEILTNFCITNWP</sequence>
<dbReference type="Proteomes" id="UP001329430">
    <property type="component" value="Chromosome 6"/>
</dbReference>
<organism evidence="1 2">
    <name type="scientific">Pyrocoelia pectoralis</name>
    <dbReference type="NCBI Taxonomy" id="417401"/>
    <lineage>
        <taxon>Eukaryota</taxon>
        <taxon>Metazoa</taxon>
        <taxon>Ecdysozoa</taxon>
        <taxon>Arthropoda</taxon>
        <taxon>Hexapoda</taxon>
        <taxon>Insecta</taxon>
        <taxon>Pterygota</taxon>
        <taxon>Neoptera</taxon>
        <taxon>Endopterygota</taxon>
        <taxon>Coleoptera</taxon>
        <taxon>Polyphaga</taxon>
        <taxon>Elateriformia</taxon>
        <taxon>Elateroidea</taxon>
        <taxon>Lampyridae</taxon>
        <taxon>Lampyrinae</taxon>
        <taxon>Pyrocoelia</taxon>
    </lineage>
</organism>
<evidence type="ECO:0000313" key="1">
    <source>
        <dbReference type="EMBL" id="KAK5642015.1"/>
    </source>
</evidence>
<reference evidence="1 2" key="1">
    <citation type="journal article" date="2024" name="Insects">
        <title>An Improved Chromosome-Level Genome Assembly of the Firefly Pyrocoelia pectoralis.</title>
        <authorList>
            <person name="Fu X."/>
            <person name="Meyer-Rochow V.B."/>
            <person name="Ballantyne L."/>
            <person name="Zhu X."/>
        </authorList>
    </citation>
    <scope>NUCLEOTIDE SEQUENCE [LARGE SCALE GENOMIC DNA]</scope>
    <source>
        <strain evidence="1">XCY_ONT2</strain>
    </source>
</reference>
<keyword evidence="2" id="KW-1185">Reference proteome</keyword>
<name>A0AAN7V4T9_9COLE</name>
<gene>
    <name evidence="1" type="ORF">RI129_008182</name>
</gene>